<reference evidence="1 4" key="2">
    <citation type="submission" date="2017-10" db="EMBL/GenBank/DDBJ databases">
        <title>Clinical isolate obtained from a human patient with meningeal tuberculosis in michoacan, Mexico.</title>
        <authorList>
            <person name="Guillen-Nepita A.L."/>
            <person name="Negrete-Paz A.M."/>
            <person name="Vazquez-Marrufo G."/>
            <person name="Cruz-Hernandez A."/>
            <person name="Fresia P."/>
            <person name="Naya H."/>
            <person name="Vazquez-Garciduenas M.S."/>
        </authorList>
    </citation>
    <scope>NUCLEOTIDE SEQUENCE [LARGE SCALE GENOMIC DNA]</scope>
    <source>
        <strain evidence="4">Beijing/MYC004</strain>
        <strain evidence="1">MYC004</strain>
    </source>
</reference>
<evidence type="ECO:0000313" key="3">
    <source>
        <dbReference type="Proteomes" id="UP000049023"/>
    </source>
</evidence>
<evidence type="ECO:0000313" key="2">
    <source>
        <dbReference type="EMBL" id="CKS22474.1"/>
    </source>
</evidence>
<evidence type="ECO:0000313" key="1">
    <source>
        <dbReference type="EMBL" id="AUS50981.1"/>
    </source>
</evidence>
<dbReference type="AlphaFoldDB" id="A0A0T9DC61"/>
<accession>A0A0T9DC61</accession>
<dbReference type="EMBL" id="CNFU01000628">
    <property type="protein sequence ID" value="CKS22474.1"/>
    <property type="molecule type" value="Genomic_DNA"/>
</dbReference>
<gene>
    <name evidence="1" type="ORF">CAB90_02092</name>
    <name evidence="2" type="ORF">ERS027661_02772</name>
</gene>
<reference evidence="2 3" key="1">
    <citation type="submission" date="2015-03" db="EMBL/GenBank/DDBJ databases">
        <authorList>
            <consortium name="Pathogen Informatics"/>
        </authorList>
    </citation>
    <scope>NUCLEOTIDE SEQUENCE [LARGE SCALE GENOMIC DNA]</scope>
    <source>
        <strain evidence="2 3">Bir 187</strain>
    </source>
</reference>
<organism evidence="1 4">
    <name type="scientific">Mycobacterium tuberculosis</name>
    <dbReference type="NCBI Taxonomy" id="1773"/>
    <lineage>
        <taxon>Bacteria</taxon>
        <taxon>Bacillati</taxon>
        <taxon>Actinomycetota</taxon>
        <taxon>Actinomycetes</taxon>
        <taxon>Mycobacteriales</taxon>
        <taxon>Mycobacteriaceae</taxon>
        <taxon>Mycobacterium</taxon>
        <taxon>Mycobacterium tuberculosis complex</taxon>
    </lineage>
</organism>
<dbReference type="Proteomes" id="UP000049023">
    <property type="component" value="Unassembled WGS sequence"/>
</dbReference>
<dbReference type="EMBL" id="CP024614">
    <property type="protein sequence ID" value="AUS50981.1"/>
    <property type="molecule type" value="Genomic_DNA"/>
</dbReference>
<sequence length="131" mass="14218">MIGRLDGQQRRFSQGVKLIAAGPPLQPAQRWWQILAEGDDAEVVRSQQVMGEPMVDGQVVGAVAHQGAVGPDFVVKGHRIGGDGRIRDQPGLQVATPNPDCRNAADHPVHRQPVQLVLHRASVDRVAFLQD</sequence>
<name>A0A0T9DC61_MYCTX</name>
<evidence type="ECO:0000313" key="4">
    <source>
        <dbReference type="Proteomes" id="UP000236349"/>
    </source>
</evidence>
<proteinExistence type="predicted"/>
<protein>
    <submittedName>
        <fullName evidence="1">Uncharacterized protein</fullName>
    </submittedName>
</protein>
<dbReference type="Proteomes" id="UP000236349">
    <property type="component" value="Chromosome"/>
</dbReference>